<evidence type="ECO:0000256" key="2">
    <source>
        <dbReference type="ARBA" id="ARBA00004922"/>
    </source>
</evidence>
<evidence type="ECO:0000256" key="8">
    <source>
        <dbReference type="ARBA" id="ARBA00044793"/>
    </source>
</evidence>
<feature type="transmembrane region" description="Helical" evidence="10">
    <location>
        <begin position="167"/>
        <end position="185"/>
    </location>
</feature>
<accession>A0A1Y1W9I2</accession>
<dbReference type="RefSeq" id="XP_040743544.1">
    <property type="nucleotide sequence ID" value="XM_040887381.1"/>
</dbReference>
<dbReference type="Pfam" id="PF04506">
    <property type="entry name" value="Rft-1"/>
    <property type="match status" value="1"/>
</dbReference>
<keyword evidence="12" id="KW-1185">Reference proteome</keyword>
<comment type="function">
    <text evidence="9 10">Intramembrane glycolipid transporter that operates in the biosynthetic pathway of dolichol-linked oligosaccharides, the glycan precursors employed in protein asparagine (N)-glycosylation. The sequential addition of sugars to dolichol pyrophosphate produces dolichol-linked oligosaccharides containing fourteen sugars, including two GlcNAcs, nine mannoses and three glucoses. Once assembled, the oligosaccharide is transferred from the lipid to nascent proteins by oligosaccharyltransferases. The assembly of dolichol-linked oligosaccharides begins on the cytosolic side of the endoplasmic reticulum membrane and finishes in its lumen. RFT1 could mediate the translocation of the cytosolically oriented intermediate DolPP-GlcNAc2Man5, produced by ALG11, into the ER lumen where dolichol-linked oligosaccharides assembly continues. However, the intramembrane lipid transporter activity could not be confirmed in vitro.</text>
</comment>
<dbReference type="EMBL" id="MCFD01000006">
    <property type="protein sequence ID" value="ORX69906.1"/>
    <property type="molecule type" value="Genomic_DNA"/>
</dbReference>
<feature type="transmembrane region" description="Helical" evidence="10">
    <location>
        <begin position="336"/>
        <end position="358"/>
    </location>
</feature>
<keyword evidence="10" id="KW-0813">Transport</keyword>
<comment type="caution">
    <text evidence="11">The sequence shown here is derived from an EMBL/GenBank/DDBJ whole genome shotgun (WGS) entry which is preliminary data.</text>
</comment>
<feature type="transmembrane region" description="Helical" evidence="10">
    <location>
        <begin position="197"/>
        <end position="220"/>
    </location>
</feature>
<proteinExistence type="inferred from homology"/>
<feature type="transmembrane region" description="Helical" evidence="10">
    <location>
        <begin position="497"/>
        <end position="518"/>
    </location>
</feature>
<feature type="transmembrane region" description="Helical" evidence="10">
    <location>
        <begin position="370"/>
        <end position="390"/>
    </location>
</feature>
<protein>
    <recommendedName>
        <fullName evidence="8 10">Man(5)GlcNAc(2)-PP-dolichol translocation protein RFT1</fullName>
    </recommendedName>
</protein>
<name>A0A1Y1W9I2_9FUNG</name>
<evidence type="ECO:0000256" key="3">
    <source>
        <dbReference type="ARBA" id="ARBA00010288"/>
    </source>
</evidence>
<evidence type="ECO:0000256" key="5">
    <source>
        <dbReference type="ARBA" id="ARBA00022824"/>
    </source>
</evidence>
<sequence>MANQVSERAEEPVTTGSAFAGAQYLMGLQLFTKLATFAMNIVIVRLAGIESFGVASVDFELLLATLLFLSREGMRNALLRTTSDPPTRSTQRKPGAKDQLLINASLVPIAIGMVMADCAYLVYARGSNNERRMAMVIYIVAAWVELCVEPLYVLSRARVLFKVQAKCEGIAVAARCATVAMLLIIGRQMAVDDDNPFSLVAFAAGQMAYALTILAAYAWYMSCELEYRVWHCYVPRKSSAGYFVMPETRSMAVTFAGQSLLKHFLTQGDNMILAMHASDAVKGTFALVTNYGSIPARIIFLPLEEASRAMFSRQSNGSPIENAKLARRVLDILGKFQFLLGAILVVFGTLYSPTLLALLGQNDKATSAAMVMYCLYLPLMGVNGFLEAFVHSVADRTQLVQANAWMIVCTVTYAIFSVQALSVLQFGSAGIVAANMGNMAMRIAYCAKFIKQWFQSKRLPGPKISEMLPHRNVILACAGSALAIIITQSYAGKDTLLMRLMSLGVGGLLGLAVLATIWKYERKFIGAVQDLKSGNVDKLKTD</sequence>
<comment type="similarity">
    <text evidence="3 10">Belongs to the RFT1 family.</text>
</comment>
<evidence type="ECO:0000313" key="11">
    <source>
        <dbReference type="EMBL" id="ORX69906.1"/>
    </source>
</evidence>
<evidence type="ECO:0000256" key="10">
    <source>
        <dbReference type="RuleBase" id="RU365067"/>
    </source>
</evidence>
<dbReference type="AlphaFoldDB" id="A0A1Y1W9I2"/>
<evidence type="ECO:0000256" key="9">
    <source>
        <dbReference type="ARBA" id="ARBA00045912"/>
    </source>
</evidence>
<comment type="pathway">
    <text evidence="2">Protein modification; protein glycosylation.</text>
</comment>
<dbReference type="PANTHER" id="PTHR13117:SF5">
    <property type="entry name" value="PROTEIN RFT1 HOMOLOG"/>
    <property type="match status" value="1"/>
</dbReference>
<dbReference type="GO" id="GO:0034203">
    <property type="term" value="P:glycolipid translocation"/>
    <property type="evidence" value="ECO:0007669"/>
    <property type="project" value="TreeGrafter"/>
</dbReference>
<keyword evidence="4 10" id="KW-0812">Transmembrane</keyword>
<dbReference type="GeneID" id="63804029"/>
<dbReference type="InterPro" id="IPR007594">
    <property type="entry name" value="RFT1"/>
</dbReference>
<evidence type="ECO:0000256" key="6">
    <source>
        <dbReference type="ARBA" id="ARBA00022989"/>
    </source>
</evidence>
<feature type="transmembrane region" description="Helical" evidence="10">
    <location>
        <begin position="100"/>
        <end position="123"/>
    </location>
</feature>
<keyword evidence="6 10" id="KW-1133">Transmembrane helix</keyword>
<dbReference type="OrthoDB" id="9979195at2759"/>
<feature type="transmembrane region" description="Helical" evidence="10">
    <location>
        <begin position="471"/>
        <end position="491"/>
    </location>
</feature>
<keyword evidence="7 10" id="KW-0472">Membrane</keyword>
<keyword evidence="5 10" id="KW-0256">Endoplasmic reticulum</keyword>
<reference evidence="11 12" key="1">
    <citation type="submission" date="2016-07" db="EMBL/GenBank/DDBJ databases">
        <title>Pervasive Adenine N6-methylation of Active Genes in Fungi.</title>
        <authorList>
            <consortium name="DOE Joint Genome Institute"/>
            <person name="Mondo S.J."/>
            <person name="Dannebaum R.O."/>
            <person name="Kuo R.C."/>
            <person name="Labutti K."/>
            <person name="Haridas S."/>
            <person name="Kuo A."/>
            <person name="Salamov A."/>
            <person name="Ahrendt S.R."/>
            <person name="Lipzen A."/>
            <person name="Sullivan W."/>
            <person name="Andreopoulos W.B."/>
            <person name="Clum A."/>
            <person name="Lindquist E."/>
            <person name="Daum C."/>
            <person name="Ramamoorthy G.K."/>
            <person name="Gryganskyi A."/>
            <person name="Culley D."/>
            <person name="Magnuson J.K."/>
            <person name="James T.Y."/>
            <person name="O'Malley M.A."/>
            <person name="Stajich J.E."/>
            <person name="Spatafora J.W."/>
            <person name="Visel A."/>
            <person name="Grigoriev I.V."/>
        </authorList>
    </citation>
    <scope>NUCLEOTIDE SEQUENCE [LARGE SCALE GENOMIC DNA]</scope>
    <source>
        <strain evidence="11 12">ATCC 12442</strain>
    </source>
</reference>
<dbReference type="STRING" id="61395.A0A1Y1W9I2"/>
<dbReference type="PANTHER" id="PTHR13117">
    <property type="entry name" value="ENDOPLASMIC RETICULUM MULTISPAN TRANSMEMBRANE PROTEIN-RELATED"/>
    <property type="match status" value="1"/>
</dbReference>
<evidence type="ECO:0000256" key="4">
    <source>
        <dbReference type="ARBA" id="ARBA00022692"/>
    </source>
</evidence>
<feature type="transmembrane region" description="Helical" evidence="10">
    <location>
        <begin position="430"/>
        <end position="450"/>
    </location>
</feature>
<feature type="transmembrane region" description="Helical" evidence="10">
    <location>
        <begin position="402"/>
        <end position="424"/>
    </location>
</feature>
<dbReference type="Proteomes" id="UP000193922">
    <property type="component" value="Unassembled WGS sequence"/>
</dbReference>
<dbReference type="GO" id="GO:0006488">
    <property type="term" value="P:dolichol-linked oligosaccharide biosynthetic process"/>
    <property type="evidence" value="ECO:0007669"/>
    <property type="project" value="InterPro"/>
</dbReference>
<organism evidence="11 12">
    <name type="scientific">Linderina pennispora</name>
    <dbReference type="NCBI Taxonomy" id="61395"/>
    <lineage>
        <taxon>Eukaryota</taxon>
        <taxon>Fungi</taxon>
        <taxon>Fungi incertae sedis</taxon>
        <taxon>Zoopagomycota</taxon>
        <taxon>Kickxellomycotina</taxon>
        <taxon>Kickxellomycetes</taxon>
        <taxon>Kickxellales</taxon>
        <taxon>Kickxellaceae</taxon>
        <taxon>Linderina</taxon>
    </lineage>
</organism>
<dbReference type="GO" id="GO:0005789">
    <property type="term" value="C:endoplasmic reticulum membrane"/>
    <property type="evidence" value="ECO:0007669"/>
    <property type="project" value="UniProtKB-SubCell"/>
</dbReference>
<evidence type="ECO:0000256" key="7">
    <source>
        <dbReference type="ARBA" id="ARBA00023136"/>
    </source>
</evidence>
<feature type="transmembrane region" description="Helical" evidence="10">
    <location>
        <begin position="135"/>
        <end position="155"/>
    </location>
</feature>
<comment type="subcellular location">
    <subcellularLocation>
        <location evidence="1 10">Endoplasmic reticulum membrane</location>
        <topology evidence="1 10">Multi-pass membrane protein</topology>
    </subcellularLocation>
</comment>
<gene>
    <name evidence="11" type="ORF">DL89DRAFT_267157</name>
</gene>
<evidence type="ECO:0000256" key="1">
    <source>
        <dbReference type="ARBA" id="ARBA00004477"/>
    </source>
</evidence>
<evidence type="ECO:0000313" key="12">
    <source>
        <dbReference type="Proteomes" id="UP000193922"/>
    </source>
</evidence>